<dbReference type="AlphaFoldDB" id="A0A0S8GM17"/>
<sequence>MTARIGELLVRGGCATECHISEALKIQKKKKKKIGEILVELGYVNADDLDRMLSEQAALRDGLKFRHWPYIP</sequence>
<evidence type="ECO:0000313" key="2">
    <source>
        <dbReference type="Proteomes" id="UP000051096"/>
    </source>
</evidence>
<dbReference type="InterPro" id="IPR037257">
    <property type="entry name" value="T2SS_E_N_sf"/>
</dbReference>
<comment type="caution">
    <text evidence="1">The sequence shown here is derived from an EMBL/GenBank/DDBJ whole genome shotgun (WGS) entry which is preliminary data.</text>
</comment>
<dbReference type="SUPFAM" id="SSF160246">
    <property type="entry name" value="EspE N-terminal domain-like"/>
    <property type="match status" value="1"/>
</dbReference>
<evidence type="ECO:0008006" key="3">
    <source>
        <dbReference type="Google" id="ProtNLM"/>
    </source>
</evidence>
<organism evidence="1 2">
    <name type="scientific">candidate division WOR_3 bacterium SM23_60</name>
    <dbReference type="NCBI Taxonomy" id="1703780"/>
    <lineage>
        <taxon>Bacteria</taxon>
        <taxon>Bacteria division WOR-3</taxon>
    </lineage>
</organism>
<accession>A0A0S8GM17</accession>
<evidence type="ECO:0000313" key="1">
    <source>
        <dbReference type="EMBL" id="KPK73339.1"/>
    </source>
</evidence>
<gene>
    <name evidence="1" type="ORF">AMJ87_02115</name>
</gene>
<reference evidence="1 2" key="1">
    <citation type="journal article" date="2015" name="Microbiome">
        <title>Genomic resolution of linkages in carbon, nitrogen, and sulfur cycling among widespread estuary sediment bacteria.</title>
        <authorList>
            <person name="Baker B.J."/>
            <person name="Lazar C.S."/>
            <person name="Teske A.P."/>
            <person name="Dick G.J."/>
        </authorList>
    </citation>
    <scope>NUCLEOTIDE SEQUENCE [LARGE SCALE GENOMIC DNA]</scope>
    <source>
        <strain evidence="1">SM23_60</strain>
    </source>
</reference>
<protein>
    <recommendedName>
        <fullName evidence="3">Type II secretion system protein GspE N-terminal domain-containing protein</fullName>
    </recommendedName>
</protein>
<name>A0A0S8GM17_UNCW3</name>
<proteinExistence type="predicted"/>
<dbReference type="EMBL" id="LJUO01000011">
    <property type="protein sequence ID" value="KPK73339.1"/>
    <property type="molecule type" value="Genomic_DNA"/>
</dbReference>
<dbReference type="Proteomes" id="UP000051096">
    <property type="component" value="Unassembled WGS sequence"/>
</dbReference>